<dbReference type="InterPro" id="IPR050953">
    <property type="entry name" value="N4_N6_ade-DNA_methylase"/>
</dbReference>
<dbReference type="InterPro" id="IPR029063">
    <property type="entry name" value="SAM-dependent_MTases_sf"/>
</dbReference>
<sequence>MKNNKEIKKRYGQYFTPSYVADFMVSLISKPKNTLILDPCAGTGIFPISLRKAGFKNIVAYEIDETLPNHSEIEILRRDFLKLKPNEQFDVIIGNPPYVRWRNIPTEWKELFKKSKYWSAIMNGLSDLTYAFIYHSINMLKENGELIFITPVFWTQTVHGARLRDYLTKYGHVEVLINLNEMKIFKEVSSTIIIFKYIKKKVEKPIKIINLHTKDKLTVNHLKKVKLLIETLKGEESYIQEGVYKAFVHEQFRDGDPWKPVPKIQINPLFSFEYSPILHFRRISLLGSLADIGNGMVSGLDKAFSLENIDIKKLTPEEREKIIYVYKARNLDRLIPKTDPVPYLFVNDINDEEIFKELYPNFYNKLISFKEKLLKRYNYGIEIPWWHWVFLRNKHLLEKYNEKIFVPSKERYDSKGYFRFAYVEGPYYATQDVTTICIKNTVREGIKYILALLNSEPYQEYILYKGFSRGGVFDFSERPLADIPIVRIDWNNSKEVKLYNDIVAIVDTIIMNKSYNRYIDELNQLVDKLLQITLN</sequence>
<dbReference type="InterPro" id="IPR025931">
    <property type="entry name" value="TaqI_C"/>
</dbReference>
<dbReference type="GO" id="GO:0009307">
    <property type="term" value="P:DNA restriction-modification system"/>
    <property type="evidence" value="ECO:0007669"/>
    <property type="project" value="UniProtKB-KW"/>
</dbReference>
<dbReference type="KEGG" id="ast:Asulf_01374"/>
<reference evidence="11 12" key="1">
    <citation type="journal article" date="2013" name="Genome Announc.">
        <title>Complete Genome Sequence of the Thermophilic and Facultatively Chemolithoautotrophic Sulfate Reducer Archaeoglobus sulfaticallidus Strain PM70-1T.</title>
        <authorList>
            <person name="Stokke R."/>
            <person name="Hocking W.P."/>
            <person name="Steinsbu B.O."/>
            <person name="Steen I.H."/>
        </authorList>
    </citation>
    <scope>NUCLEOTIDE SEQUENCE [LARGE SCALE GENOMIC DNA]</scope>
    <source>
        <strain evidence="11">PM70-1</strain>
    </source>
</reference>
<keyword evidence="5" id="KW-0680">Restriction system</keyword>
<evidence type="ECO:0000313" key="12">
    <source>
        <dbReference type="Proteomes" id="UP000013307"/>
    </source>
</evidence>
<dbReference type="GO" id="GO:0003677">
    <property type="term" value="F:DNA binding"/>
    <property type="evidence" value="ECO:0007669"/>
    <property type="project" value="UniProtKB-KW"/>
</dbReference>
<dbReference type="OrthoDB" id="45790at2157"/>
<dbReference type="eggNOG" id="arCOG04131">
    <property type="taxonomic scope" value="Archaea"/>
</dbReference>
<dbReference type="GeneID" id="15393013"/>
<evidence type="ECO:0000256" key="1">
    <source>
        <dbReference type="ARBA" id="ARBA00011900"/>
    </source>
</evidence>
<dbReference type="PROSITE" id="PS00092">
    <property type="entry name" value="N6_MTASE"/>
    <property type="match status" value="1"/>
</dbReference>
<gene>
    <name evidence="11" type="ORF">Asulf_01374</name>
</gene>
<dbReference type="Gene3D" id="3.40.50.150">
    <property type="entry name" value="Vaccinia Virus protein VP39"/>
    <property type="match status" value="1"/>
</dbReference>
<keyword evidence="3" id="KW-0808">Transferase</keyword>
<dbReference type="PRINTS" id="PR00507">
    <property type="entry name" value="N12N6MTFRASE"/>
</dbReference>
<protein>
    <recommendedName>
        <fullName evidence="1">site-specific DNA-methyltransferase (adenine-specific)</fullName>
        <ecNumber evidence="1">2.1.1.72</ecNumber>
    </recommendedName>
</protein>
<feature type="domain" description="TaqI-like C-terminal specificity" evidence="10">
    <location>
        <begin position="359"/>
        <end position="485"/>
    </location>
</feature>
<dbReference type="InterPro" id="IPR002052">
    <property type="entry name" value="DNA_methylase_N6_adenine_CS"/>
</dbReference>
<organism evidence="11 12">
    <name type="scientific">Archaeoglobus sulfaticallidus PM70-1</name>
    <dbReference type="NCBI Taxonomy" id="387631"/>
    <lineage>
        <taxon>Archaea</taxon>
        <taxon>Methanobacteriati</taxon>
        <taxon>Methanobacteriota</taxon>
        <taxon>Archaeoglobi</taxon>
        <taxon>Archaeoglobales</taxon>
        <taxon>Archaeoglobaceae</taxon>
        <taxon>Archaeoglobus</taxon>
    </lineage>
</organism>
<dbReference type="InterPro" id="IPR011639">
    <property type="entry name" value="MethylTrfase_TaqI-like_dom"/>
</dbReference>
<evidence type="ECO:0000259" key="10">
    <source>
        <dbReference type="Pfam" id="PF12950"/>
    </source>
</evidence>
<keyword evidence="12" id="KW-1185">Reference proteome</keyword>
<dbReference type="GO" id="GO:0032259">
    <property type="term" value="P:methylation"/>
    <property type="evidence" value="ECO:0007669"/>
    <property type="project" value="UniProtKB-KW"/>
</dbReference>
<dbReference type="EC" id="2.1.1.72" evidence="1"/>
<dbReference type="REBASE" id="64801">
    <property type="entry name" value="M.Asu701ORF1374P"/>
</dbReference>
<evidence type="ECO:0000256" key="4">
    <source>
        <dbReference type="ARBA" id="ARBA00022691"/>
    </source>
</evidence>
<dbReference type="Pfam" id="PF12950">
    <property type="entry name" value="TaqI_C"/>
    <property type="match status" value="1"/>
</dbReference>
<evidence type="ECO:0000259" key="8">
    <source>
        <dbReference type="Pfam" id="PF02384"/>
    </source>
</evidence>
<dbReference type="eggNOG" id="arCOG02636">
    <property type="taxonomic scope" value="Archaea"/>
</dbReference>
<feature type="domain" description="Type II methyltransferase M.TaqI-like" evidence="9">
    <location>
        <begin position="68"/>
        <end position="185"/>
    </location>
</feature>
<evidence type="ECO:0000256" key="3">
    <source>
        <dbReference type="ARBA" id="ARBA00022679"/>
    </source>
</evidence>
<dbReference type="GO" id="GO:0009007">
    <property type="term" value="F:site-specific DNA-methyltransferase (adenine-specific) activity"/>
    <property type="evidence" value="ECO:0007669"/>
    <property type="project" value="UniProtKB-EC"/>
</dbReference>
<accession>N0BM68</accession>
<evidence type="ECO:0000256" key="6">
    <source>
        <dbReference type="ARBA" id="ARBA00023125"/>
    </source>
</evidence>
<keyword evidence="6" id="KW-0238">DNA-binding</keyword>
<name>N0BM68_9EURY</name>
<dbReference type="SUPFAM" id="SSF53335">
    <property type="entry name" value="S-adenosyl-L-methionine-dependent methyltransferases"/>
    <property type="match status" value="1"/>
</dbReference>
<evidence type="ECO:0000256" key="5">
    <source>
        <dbReference type="ARBA" id="ARBA00022747"/>
    </source>
</evidence>
<evidence type="ECO:0000256" key="2">
    <source>
        <dbReference type="ARBA" id="ARBA00022603"/>
    </source>
</evidence>
<feature type="domain" description="DNA methylase adenine-specific" evidence="8">
    <location>
        <begin position="4"/>
        <end position="50"/>
    </location>
</feature>
<dbReference type="Pfam" id="PF02384">
    <property type="entry name" value="N6_Mtase"/>
    <property type="match status" value="1"/>
</dbReference>
<keyword evidence="4" id="KW-0949">S-adenosyl-L-methionine</keyword>
<comment type="catalytic activity">
    <reaction evidence="7">
        <text>a 2'-deoxyadenosine in DNA + S-adenosyl-L-methionine = an N(6)-methyl-2'-deoxyadenosine in DNA + S-adenosyl-L-homocysteine + H(+)</text>
        <dbReference type="Rhea" id="RHEA:15197"/>
        <dbReference type="Rhea" id="RHEA-COMP:12418"/>
        <dbReference type="Rhea" id="RHEA-COMP:12419"/>
        <dbReference type="ChEBI" id="CHEBI:15378"/>
        <dbReference type="ChEBI" id="CHEBI:57856"/>
        <dbReference type="ChEBI" id="CHEBI:59789"/>
        <dbReference type="ChEBI" id="CHEBI:90615"/>
        <dbReference type="ChEBI" id="CHEBI:90616"/>
        <dbReference type="EC" id="2.1.1.72"/>
    </reaction>
</comment>
<dbReference type="PANTHER" id="PTHR33841:SF6">
    <property type="entry name" value="TYPE II METHYLTRANSFERASE M.HINDII"/>
    <property type="match status" value="1"/>
</dbReference>
<dbReference type="EMBL" id="CP005290">
    <property type="protein sequence ID" value="AGK61365.1"/>
    <property type="molecule type" value="Genomic_DNA"/>
</dbReference>
<evidence type="ECO:0000256" key="7">
    <source>
        <dbReference type="ARBA" id="ARBA00047942"/>
    </source>
</evidence>
<keyword evidence="2" id="KW-0489">Methyltransferase</keyword>
<dbReference type="RefSeq" id="WP_015590963.1">
    <property type="nucleotide sequence ID" value="NC_021169.1"/>
</dbReference>
<dbReference type="PANTHER" id="PTHR33841">
    <property type="entry name" value="DNA METHYLTRANSFERASE YEEA-RELATED"/>
    <property type="match status" value="1"/>
</dbReference>
<dbReference type="HOGENOM" id="CLU_508657_0_0_2"/>
<evidence type="ECO:0000259" key="9">
    <source>
        <dbReference type="Pfam" id="PF07669"/>
    </source>
</evidence>
<dbReference type="Pfam" id="PF07669">
    <property type="entry name" value="Eco57I"/>
    <property type="match status" value="1"/>
</dbReference>
<dbReference type="GO" id="GO:0008170">
    <property type="term" value="F:N-methyltransferase activity"/>
    <property type="evidence" value="ECO:0007669"/>
    <property type="project" value="InterPro"/>
</dbReference>
<dbReference type="CDD" id="cd02440">
    <property type="entry name" value="AdoMet_MTases"/>
    <property type="match status" value="1"/>
</dbReference>
<dbReference type="AlphaFoldDB" id="N0BM68"/>
<dbReference type="STRING" id="387631.Asulf_01374"/>
<dbReference type="Proteomes" id="UP000013307">
    <property type="component" value="Chromosome"/>
</dbReference>
<proteinExistence type="predicted"/>
<dbReference type="InterPro" id="IPR003356">
    <property type="entry name" value="DNA_methylase_A-5"/>
</dbReference>
<evidence type="ECO:0000313" key="11">
    <source>
        <dbReference type="EMBL" id="AGK61365.1"/>
    </source>
</evidence>